<dbReference type="EMBL" id="UAUF01000002">
    <property type="protein sequence ID" value="SPZ00224.1"/>
    <property type="molecule type" value="Genomic_DNA"/>
</dbReference>
<dbReference type="InterPro" id="IPR024487">
    <property type="entry name" value="CBP_BcsR"/>
</dbReference>
<sequence>MSMNTSKALDVITHHLDTREDVNNLARSFDLQGLQYLDVQAVQHFHSAMVHWPLLMETIQSSLVDYEPLIKPLPAFL</sequence>
<dbReference type="Proteomes" id="UP000250443">
    <property type="component" value="Unassembled WGS sequence"/>
</dbReference>
<gene>
    <name evidence="1" type="ORF">NCTC11842_00369</name>
</gene>
<protein>
    <submittedName>
        <fullName evidence="1">Protein of uncharacterized function (DUF2629)</fullName>
    </submittedName>
</protein>
<reference evidence="1 2" key="1">
    <citation type="submission" date="2018-06" db="EMBL/GenBank/DDBJ databases">
        <authorList>
            <consortium name="Pathogen Informatics"/>
            <person name="Doyle S."/>
        </authorList>
    </citation>
    <scope>NUCLEOTIDE SEQUENCE [LARGE SCALE GENOMIC DNA]</scope>
    <source>
        <strain evidence="1 2">NCTC11842</strain>
    </source>
</reference>
<proteinExistence type="predicted"/>
<organism evidence="1 2">
    <name type="scientific">Pseudomonas luteola</name>
    <dbReference type="NCBI Taxonomy" id="47886"/>
    <lineage>
        <taxon>Bacteria</taxon>
        <taxon>Pseudomonadati</taxon>
        <taxon>Pseudomonadota</taxon>
        <taxon>Gammaproteobacteria</taxon>
        <taxon>Pseudomonadales</taxon>
        <taxon>Pseudomonadaceae</taxon>
        <taxon>Pseudomonas</taxon>
    </lineage>
</organism>
<accession>A0A2X2BYP3</accession>
<dbReference type="AlphaFoldDB" id="A0A2X2BYP3"/>
<name>A0A2X2BYP3_PSELU</name>
<evidence type="ECO:0000313" key="1">
    <source>
        <dbReference type="EMBL" id="SPZ00224.1"/>
    </source>
</evidence>
<evidence type="ECO:0000313" key="2">
    <source>
        <dbReference type="Proteomes" id="UP000250443"/>
    </source>
</evidence>
<dbReference type="Pfam" id="PF10945">
    <property type="entry name" value="CBP_BcsR"/>
    <property type="match status" value="1"/>
</dbReference>